<protein>
    <submittedName>
        <fullName evidence="1">Uncharacterized protein</fullName>
    </submittedName>
</protein>
<organism evidence="1 2">
    <name type="scientific">Actinomadura rayongensis</name>
    <dbReference type="NCBI Taxonomy" id="1429076"/>
    <lineage>
        <taxon>Bacteria</taxon>
        <taxon>Bacillati</taxon>
        <taxon>Actinomycetota</taxon>
        <taxon>Actinomycetes</taxon>
        <taxon>Streptosporangiales</taxon>
        <taxon>Thermomonosporaceae</taxon>
        <taxon>Actinomadura</taxon>
    </lineage>
</organism>
<proteinExistence type="predicted"/>
<accession>A0A6I4WA24</accession>
<comment type="caution">
    <text evidence="1">The sequence shown here is derived from an EMBL/GenBank/DDBJ whole genome shotgun (WGS) entry which is preliminary data.</text>
</comment>
<reference evidence="1 2" key="1">
    <citation type="submission" date="2019-12" db="EMBL/GenBank/DDBJ databases">
        <title>Nocardia macrotermitis sp. nov. and Nocardia aurantia sp. nov., isolated from the gut of the fungus growing-termite Macrotermes natalensis.</title>
        <authorList>
            <person name="Christine B."/>
            <person name="Rene B."/>
        </authorList>
    </citation>
    <scope>NUCLEOTIDE SEQUENCE [LARGE SCALE GENOMIC DNA]</scope>
    <source>
        <strain evidence="1 2">DSM 102126</strain>
    </source>
</reference>
<evidence type="ECO:0000313" key="1">
    <source>
        <dbReference type="EMBL" id="MXQ66478.1"/>
    </source>
</evidence>
<dbReference type="AlphaFoldDB" id="A0A6I4WA24"/>
<dbReference type="RefSeq" id="WP_161104671.1">
    <property type="nucleotide sequence ID" value="NZ_JBHLYI010000007.1"/>
</dbReference>
<sequence>MIDEVRRHVGGRLVGAGWSRADERPDSFQLQQQETIVYQIGLGSPETCSDGSMFLPAVAVRWPEVARLEGPFLALPPDVAKYVATIGRSVVDLHCEQGGEVDERWSVLPGVGGETLGSRI</sequence>
<evidence type="ECO:0000313" key="2">
    <source>
        <dbReference type="Proteomes" id="UP000431901"/>
    </source>
</evidence>
<dbReference type="Proteomes" id="UP000431901">
    <property type="component" value="Unassembled WGS sequence"/>
</dbReference>
<dbReference type="EMBL" id="WUTW01000004">
    <property type="protein sequence ID" value="MXQ66478.1"/>
    <property type="molecule type" value="Genomic_DNA"/>
</dbReference>
<gene>
    <name evidence="1" type="ORF">GQ466_20890</name>
</gene>
<keyword evidence="2" id="KW-1185">Reference proteome</keyword>
<name>A0A6I4WA24_9ACTN</name>